<evidence type="ECO:0000256" key="10">
    <source>
        <dbReference type="SAM" id="Phobius"/>
    </source>
</evidence>
<feature type="transmembrane region" description="Helical" evidence="10">
    <location>
        <begin position="65"/>
        <end position="87"/>
    </location>
</feature>
<dbReference type="Proteomes" id="UP000249375">
    <property type="component" value="Chromosome"/>
</dbReference>
<evidence type="ECO:0000256" key="8">
    <source>
        <dbReference type="ARBA" id="ARBA00023136"/>
    </source>
</evidence>
<accession>A0A5P8E404</accession>
<dbReference type="Pfam" id="PF03471">
    <property type="entry name" value="CorC_HlyC"/>
    <property type="match status" value="1"/>
</dbReference>
<dbReference type="InterPro" id="IPR000644">
    <property type="entry name" value="CBS_dom"/>
</dbReference>
<dbReference type="SUPFAM" id="SSF56176">
    <property type="entry name" value="FAD-binding/transporter-associated domain-like"/>
    <property type="match status" value="1"/>
</dbReference>
<keyword evidence="6 10" id="KW-1133">Transmembrane helix</keyword>
<protein>
    <submittedName>
        <fullName evidence="12">CBS domain-containing protein</fullName>
    </submittedName>
</protein>
<dbReference type="InterPro" id="IPR002550">
    <property type="entry name" value="CNNM"/>
</dbReference>
<dbReference type="OrthoDB" id="9798188at2"/>
<evidence type="ECO:0000256" key="9">
    <source>
        <dbReference type="PROSITE-ProRule" id="PRU00703"/>
    </source>
</evidence>
<keyword evidence="8 10" id="KW-0472">Membrane</keyword>
<dbReference type="FunFam" id="3.10.580.10:FF:000002">
    <property type="entry name" value="Magnesium/cobalt efflux protein CorC"/>
    <property type="match status" value="1"/>
</dbReference>
<comment type="subcellular location">
    <subcellularLocation>
        <location evidence="1">Cell membrane</location>
        <topology evidence="1">Multi-pass membrane protein</topology>
    </subcellularLocation>
</comment>
<evidence type="ECO:0000256" key="1">
    <source>
        <dbReference type="ARBA" id="ARBA00004651"/>
    </source>
</evidence>
<evidence type="ECO:0000313" key="13">
    <source>
        <dbReference type="Proteomes" id="UP000249375"/>
    </source>
</evidence>
<dbReference type="GO" id="GO:0005886">
    <property type="term" value="C:plasma membrane"/>
    <property type="evidence" value="ECO:0007669"/>
    <property type="project" value="UniProtKB-SubCell"/>
</dbReference>
<evidence type="ECO:0000313" key="12">
    <source>
        <dbReference type="EMBL" id="QFQ11682.1"/>
    </source>
</evidence>
<dbReference type="SMART" id="SM01091">
    <property type="entry name" value="CorC_HlyC"/>
    <property type="match status" value="1"/>
</dbReference>
<evidence type="ECO:0000256" key="2">
    <source>
        <dbReference type="ARBA" id="ARBA00006337"/>
    </source>
</evidence>
<feature type="transmembrane region" description="Helical" evidence="10">
    <location>
        <begin position="93"/>
        <end position="110"/>
    </location>
</feature>
<organism evidence="12 13">
    <name type="scientific">Pseudoprevotella muciniphila</name>
    <dbReference type="NCBI Taxonomy" id="2133944"/>
    <lineage>
        <taxon>Bacteria</taxon>
        <taxon>Pseudomonadati</taxon>
        <taxon>Bacteroidota</taxon>
        <taxon>Bacteroidia</taxon>
        <taxon>Bacteroidales</taxon>
        <taxon>Prevotellaceae</taxon>
        <taxon>Pseudoprevotella</taxon>
    </lineage>
</organism>
<feature type="domain" description="CBS" evidence="11">
    <location>
        <begin position="194"/>
        <end position="253"/>
    </location>
</feature>
<dbReference type="CDD" id="cd04590">
    <property type="entry name" value="CBS_pair_CorC_HlyC_assoc"/>
    <property type="match status" value="1"/>
</dbReference>
<dbReference type="AlphaFoldDB" id="A0A5P8E404"/>
<dbReference type="SMART" id="SM00116">
    <property type="entry name" value="CBS"/>
    <property type="match status" value="2"/>
</dbReference>
<evidence type="ECO:0000256" key="5">
    <source>
        <dbReference type="ARBA" id="ARBA00022737"/>
    </source>
</evidence>
<evidence type="ECO:0000256" key="7">
    <source>
        <dbReference type="ARBA" id="ARBA00023122"/>
    </source>
</evidence>
<dbReference type="Gene3D" id="3.30.465.10">
    <property type="match status" value="1"/>
</dbReference>
<proteinExistence type="inferred from homology"/>
<keyword evidence="3" id="KW-1003">Cell membrane</keyword>
<dbReference type="PROSITE" id="PS51371">
    <property type="entry name" value="CBS"/>
    <property type="match status" value="2"/>
</dbReference>
<name>A0A5P8E404_9BACT</name>
<dbReference type="GO" id="GO:0050660">
    <property type="term" value="F:flavin adenine dinucleotide binding"/>
    <property type="evidence" value="ECO:0007669"/>
    <property type="project" value="InterPro"/>
</dbReference>
<dbReference type="InterPro" id="IPR016169">
    <property type="entry name" value="FAD-bd_PCMH_sub2"/>
</dbReference>
<dbReference type="KEGG" id="alq:C7Y71_000815"/>
<evidence type="ECO:0000256" key="3">
    <source>
        <dbReference type="ARBA" id="ARBA00022475"/>
    </source>
</evidence>
<dbReference type="RefSeq" id="WP_111898745.1">
    <property type="nucleotide sequence ID" value="NZ_CP033459.1"/>
</dbReference>
<feature type="transmembrane region" description="Helical" evidence="10">
    <location>
        <begin position="6"/>
        <end position="24"/>
    </location>
</feature>
<dbReference type="Pfam" id="PF01595">
    <property type="entry name" value="CNNM"/>
    <property type="match status" value="1"/>
</dbReference>
<keyword evidence="5" id="KW-0677">Repeat</keyword>
<dbReference type="Gene3D" id="3.10.580.10">
    <property type="entry name" value="CBS-domain"/>
    <property type="match status" value="1"/>
</dbReference>
<evidence type="ECO:0000259" key="11">
    <source>
        <dbReference type="PROSITE" id="PS51371"/>
    </source>
</evidence>
<evidence type="ECO:0000256" key="6">
    <source>
        <dbReference type="ARBA" id="ARBA00022989"/>
    </source>
</evidence>
<dbReference type="InterPro" id="IPR044751">
    <property type="entry name" value="Ion_transp-like_CBS"/>
</dbReference>
<gene>
    <name evidence="12" type="ORF">C7Y71_000815</name>
</gene>
<dbReference type="InterPro" id="IPR005170">
    <property type="entry name" value="Transptr-assoc_dom"/>
</dbReference>
<dbReference type="Pfam" id="PF00571">
    <property type="entry name" value="CBS"/>
    <property type="match status" value="2"/>
</dbReference>
<dbReference type="EMBL" id="CP033459">
    <property type="protein sequence ID" value="QFQ11682.1"/>
    <property type="molecule type" value="Genomic_DNA"/>
</dbReference>
<sequence length="416" mass="48070">MVSITFYLFVLVASYLCMAFVSAMERGFMLLTREAIEKLREGERKQRLLLLNLLKRPQELRQAIIIYRMLFLCIFIFVFVWKVVPYFNLDKHLVWTLIGVAFVIAAANILPQRMAAPYALKFISKISTLTHILLRIVSPFITRKSIRSDKTDENDTIENIEHVIETRGGEKTNVEKDMLKSILHFGTTTVDEVMTPRVDVVSVSVNAGYKDVLSCIVSENFSRIPVYEDSSDRIKGILYVKDLLPYLKENDDFNWKRLIRQPYFVPESKMVDDLLREFQKEKVHIAIVVDEYGSMSGIVTMEDLLEEIVGEINDEFDEEERNIIKINDTEFIVEGKTALADFYEALDLDERDFETIARDSETVAGMVLTLFNAFPKPHQRCEYGGLSFEVFAVDSHRISKIQVRKLTIEDSESHKT</sequence>
<feature type="domain" description="CBS" evidence="11">
    <location>
        <begin position="258"/>
        <end position="315"/>
    </location>
</feature>
<evidence type="ECO:0000256" key="4">
    <source>
        <dbReference type="ARBA" id="ARBA00022692"/>
    </source>
</evidence>
<keyword evidence="7 9" id="KW-0129">CBS domain</keyword>
<dbReference type="SUPFAM" id="SSF54631">
    <property type="entry name" value="CBS-domain pair"/>
    <property type="match status" value="1"/>
</dbReference>
<dbReference type="PANTHER" id="PTHR22777:SF32">
    <property type="entry name" value="UPF0053 INNER MEMBRANE PROTEIN YFJD"/>
    <property type="match status" value="1"/>
</dbReference>
<keyword evidence="13" id="KW-1185">Reference proteome</keyword>
<reference evidence="12 13" key="1">
    <citation type="submission" date="2018-11" db="EMBL/GenBank/DDBJ databases">
        <authorList>
            <person name="Na S.W."/>
            <person name="Baik M."/>
        </authorList>
    </citation>
    <scope>NUCLEOTIDE SEQUENCE [LARGE SCALE GENOMIC DNA]</scope>
    <source>
        <strain evidence="12 13">E39</strain>
    </source>
</reference>
<keyword evidence="4 10" id="KW-0812">Transmembrane</keyword>
<dbReference type="InterPro" id="IPR036318">
    <property type="entry name" value="FAD-bd_PCMH-like_sf"/>
</dbReference>
<dbReference type="PANTHER" id="PTHR22777">
    <property type="entry name" value="HEMOLYSIN-RELATED"/>
    <property type="match status" value="1"/>
</dbReference>
<comment type="similarity">
    <text evidence="2">Belongs to the UPF0053 family.</text>
</comment>
<dbReference type="InterPro" id="IPR046342">
    <property type="entry name" value="CBS_dom_sf"/>
</dbReference>